<gene>
    <name evidence="1" type="ORF">H9630_02000</name>
</gene>
<reference evidence="1 2" key="1">
    <citation type="submission" date="2020-08" db="EMBL/GenBank/DDBJ databases">
        <title>A Genomic Blueprint of the Chicken Gut Microbiome.</title>
        <authorList>
            <person name="Gilroy R."/>
            <person name="Ravi A."/>
            <person name="Getino M."/>
            <person name="Pursley I."/>
            <person name="Horton D.L."/>
            <person name="Alikhan N.-F."/>
            <person name="Baker D."/>
            <person name="Gharbi K."/>
            <person name="Hall N."/>
            <person name="Watson M."/>
            <person name="Adriaenssens E.M."/>
            <person name="Foster-Nyarko E."/>
            <person name="Jarju S."/>
            <person name="Secka A."/>
            <person name="Antonio M."/>
            <person name="Oren A."/>
            <person name="Chaudhuri R."/>
            <person name="La Ragione R.M."/>
            <person name="Hildebrand F."/>
            <person name="Pallen M.J."/>
        </authorList>
    </citation>
    <scope>NUCLEOTIDE SEQUENCE [LARGE SCALE GENOMIC DNA]</scope>
    <source>
        <strain evidence="1 2">Sa1BUA13</strain>
    </source>
</reference>
<evidence type="ECO:0000313" key="2">
    <source>
        <dbReference type="Proteomes" id="UP000658980"/>
    </source>
</evidence>
<dbReference type="EMBL" id="JACSPU010000001">
    <property type="protein sequence ID" value="MBD8013575.1"/>
    <property type="molecule type" value="Genomic_DNA"/>
</dbReference>
<organism evidence="1 2">
    <name type="scientific">Planococcus wigleyi</name>
    <dbReference type="NCBI Taxonomy" id="2762216"/>
    <lineage>
        <taxon>Bacteria</taxon>
        <taxon>Bacillati</taxon>
        <taxon>Bacillota</taxon>
        <taxon>Bacilli</taxon>
        <taxon>Bacillales</taxon>
        <taxon>Caryophanaceae</taxon>
        <taxon>Planococcus</taxon>
    </lineage>
</organism>
<accession>A0ABR8W974</accession>
<proteinExistence type="predicted"/>
<sequence>MRYMQYKGVVEREYKKSLRKIMYEICVVEGLNASLGAKKLGVAKEIFIFWRHFYRLDKNQQVFDQAVSDLDQMKFLYLNEVKEIDASRPLQHEAEESLQGLEELIDRMVEYYKCLHAESGGLATETGKLPLYEFAKELLTDYRNGDLLKEVKAQSDKASS</sequence>
<dbReference type="RefSeq" id="WP_191713815.1">
    <property type="nucleotide sequence ID" value="NZ_JACSPU010000001.1"/>
</dbReference>
<evidence type="ECO:0000313" key="1">
    <source>
        <dbReference type="EMBL" id="MBD8013575.1"/>
    </source>
</evidence>
<dbReference type="Proteomes" id="UP000658980">
    <property type="component" value="Unassembled WGS sequence"/>
</dbReference>
<protein>
    <recommendedName>
        <fullName evidence="3">Transposase</fullName>
    </recommendedName>
</protein>
<comment type="caution">
    <text evidence="1">The sequence shown here is derived from an EMBL/GenBank/DDBJ whole genome shotgun (WGS) entry which is preliminary data.</text>
</comment>
<name>A0ABR8W974_9BACL</name>
<evidence type="ECO:0008006" key="3">
    <source>
        <dbReference type="Google" id="ProtNLM"/>
    </source>
</evidence>
<keyword evidence="2" id="KW-1185">Reference proteome</keyword>